<keyword evidence="6" id="KW-1185">Reference proteome</keyword>
<organism evidence="5 6">
    <name type="scientific">Adiantum capillus-veneris</name>
    <name type="common">Maidenhair fern</name>
    <dbReference type="NCBI Taxonomy" id="13818"/>
    <lineage>
        <taxon>Eukaryota</taxon>
        <taxon>Viridiplantae</taxon>
        <taxon>Streptophyta</taxon>
        <taxon>Embryophyta</taxon>
        <taxon>Tracheophyta</taxon>
        <taxon>Polypodiopsida</taxon>
        <taxon>Polypodiidae</taxon>
        <taxon>Polypodiales</taxon>
        <taxon>Pteridineae</taxon>
        <taxon>Pteridaceae</taxon>
        <taxon>Vittarioideae</taxon>
        <taxon>Adiantum</taxon>
    </lineage>
</organism>
<gene>
    <name evidence="5" type="ORF">GOP47_0016382</name>
</gene>
<feature type="domain" description="CRM" evidence="4">
    <location>
        <begin position="158"/>
        <end position="255"/>
    </location>
</feature>
<dbReference type="PANTHER" id="PTHR31426">
    <property type="entry name" value="GROUP II INTRON SPLICING FACTOR CRS1-LIKE"/>
    <property type="match status" value="1"/>
</dbReference>
<evidence type="ECO:0000256" key="1">
    <source>
        <dbReference type="ARBA" id="ARBA00022884"/>
    </source>
</evidence>
<feature type="compositionally biased region" description="Acidic residues" evidence="3">
    <location>
        <begin position="491"/>
        <end position="512"/>
    </location>
</feature>
<feature type="compositionally biased region" description="Acidic residues" evidence="3">
    <location>
        <begin position="349"/>
        <end position="359"/>
    </location>
</feature>
<reference evidence="5" key="1">
    <citation type="submission" date="2021-01" db="EMBL/GenBank/DDBJ databases">
        <title>Adiantum capillus-veneris genome.</title>
        <authorList>
            <person name="Fang Y."/>
            <person name="Liao Q."/>
        </authorList>
    </citation>
    <scope>NUCLEOTIDE SEQUENCE</scope>
    <source>
        <strain evidence="5">H3</strain>
        <tissue evidence="5">Leaf</tissue>
    </source>
</reference>
<dbReference type="EMBL" id="JABFUD020000016">
    <property type="protein sequence ID" value="KAI5068037.1"/>
    <property type="molecule type" value="Genomic_DNA"/>
</dbReference>
<dbReference type="GO" id="GO:0003723">
    <property type="term" value="F:RNA binding"/>
    <property type="evidence" value="ECO:0007669"/>
    <property type="project" value="UniProtKB-UniRule"/>
</dbReference>
<feature type="compositionally biased region" description="Basic and acidic residues" evidence="3">
    <location>
        <begin position="302"/>
        <end position="311"/>
    </location>
</feature>
<evidence type="ECO:0000313" key="5">
    <source>
        <dbReference type="EMBL" id="KAI5068037.1"/>
    </source>
</evidence>
<evidence type="ECO:0000313" key="6">
    <source>
        <dbReference type="Proteomes" id="UP000886520"/>
    </source>
</evidence>
<feature type="region of interest" description="Disordered" evidence="3">
    <location>
        <begin position="297"/>
        <end position="399"/>
    </location>
</feature>
<dbReference type="InterPro" id="IPR001890">
    <property type="entry name" value="RNA-binding_CRM"/>
</dbReference>
<dbReference type="AlphaFoldDB" id="A0A9D4UI11"/>
<sequence>MTARVFRASQSLGELSKDFYGHWKDGRRARTEELMKKMPQMLFDLKVPSWKGKFSGWGGLGCGQRSSWSSSLSQHWCSSLFARSLATLKGRNDRKKRDLARREFQLLRRKTKLLKATLSPEERLQWRLRKANRKRAVLLQRLKKYELEEDPEPVHDPELITVEQHQALKKIGYKNRNYVPVGRRGVYGGVVLNMHMHWKFHETVQIDCHIFKREDVRTVAKQLAILSGGIVIDIHQATNIIMYRGRNYRQPKKQMTPPNTLTKRKALFKSKHLQALEGLDINIQNIQAELQLVRRKQQGSVAREDKNDARKLPQGAAKRVEDGKVLGSLSNDDLEDDDDDDGLFSWESDSLDEDELSDADELKHKESKVMHEEKVTKPVGWTLEGSPPPKGKKKHLTAKELILAEQELFRNRRQAEAAQNNNSTTLKKADLCDPLTTDDEDNNVEKPGNASLLDSSKDDVILNDDDEMEVASRGKGHTGIRNKKIAKFMEDFESDSEAEEEFGSDFDDLDDLDHDKTSFTAHKEPEQSDDEK</sequence>
<dbReference type="PANTHER" id="PTHR31426:SF2">
    <property type="entry name" value="OS01G0958400 PROTEIN"/>
    <property type="match status" value="1"/>
</dbReference>
<evidence type="ECO:0000256" key="2">
    <source>
        <dbReference type="PROSITE-ProRule" id="PRU00626"/>
    </source>
</evidence>
<comment type="caution">
    <text evidence="5">The sequence shown here is derived from an EMBL/GenBank/DDBJ whole genome shotgun (WGS) entry which is preliminary data.</text>
</comment>
<dbReference type="Gene3D" id="3.30.110.60">
    <property type="entry name" value="YhbY-like"/>
    <property type="match status" value="1"/>
</dbReference>
<feature type="compositionally biased region" description="Basic and acidic residues" evidence="3">
    <location>
        <begin position="513"/>
        <end position="526"/>
    </location>
</feature>
<evidence type="ECO:0000256" key="3">
    <source>
        <dbReference type="SAM" id="MobiDB-lite"/>
    </source>
</evidence>
<feature type="compositionally biased region" description="Acidic residues" evidence="3">
    <location>
        <begin position="332"/>
        <end position="342"/>
    </location>
</feature>
<accession>A0A9D4UI11</accession>
<dbReference type="SMART" id="SM01103">
    <property type="entry name" value="CRS1_YhbY"/>
    <property type="match status" value="1"/>
</dbReference>
<feature type="compositionally biased region" description="Basic and acidic residues" evidence="3">
    <location>
        <begin position="360"/>
        <end position="376"/>
    </location>
</feature>
<dbReference type="Proteomes" id="UP000886520">
    <property type="component" value="Chromosome 16"/>
</dbReference>
<keyword evidence="1 2" id="KW-0694">RNA-binding</keyword>
<dbReference type="PROSITE" id="PS51295">
    <property type="entry name" value="CRM"/>
    <property type="match status" value="1"/>
</dbReference>
<dbReference type="OrthoDB" id="1936631at2759"/>
<dbReference type="Pfam" id="PF01985">
    <property type="entry name" value="CRS1_YhbY"/>
    <property type="match status" value="1"/>
</dbReference>
<evidence type="ECO:0000259" key="4">
    <source>
        <dbReference type="PROSITE" id="PS51295"/>
    </source>
</evidence>
<name>A0A9D4UI11_ADICA</name>
<feature type="compositionally biased region" description="Basic residues" evidence="3">
    <location>
        <begin position="474"/>
        <end position="486"/>
    </location>
</feature>
<dbReference type="SUPFAM" id="SSF75471">
    <property type="entry name" value="YhbY-like"/>
    <property type="match status" value="1"/>
</dbReference>
<dbReference type="InterPro" id="IPR035920">
    <property type="entry name" value="YhbY-like_sf"/>
</dbReference>
<feature type="region of interest" description="Disordered" evidence="3">
    <location>
        <begin position="412"/>
        <end position="532"/>
    </location>
</feature>
<dbReference type="InterPro" id="IPR040286">
    <property type="entry name" value="At3g25440-like"/>
</dbReference>
<proteinExistence type="predicted"/>
<protein>
    <recommendedName>
        <fullName evidence="4">CRM domain-containing protein</fullName>
    </recommendedName>
</protein>